<feature type="transmembrane region" description="Helical" evidence="1">
    <location>
        <begin position="39"/>
        <end position="58"/>
    </location>
</feature>
<evidence type="ECO:0000256" key="1">
    <source>
        <dbReference type="SAM" id="Phobius"/>
    </source>
</evidence>
<dbReference type="InterPro" id="IPR019692">
    <property type="entry name" value="CFP-6_PH"/>
</dbReference>
<keyword evidence="1" id="KW-0812">Transmembrane</keyword>
<keyword evidence="4" id="KW-1185">Reference proteome</keyword>
<feature type="transmembrane region" description="Helical" evidence="1">
    <location>
        <begin position="12"/>
        <end position="33"/>
    </location>
</feature>
<evidence type="ECO:0000259" key="2">
    <source>
        <dbReference type="Pfam" id="PF10756"/>
    </source>
</evidence>
<name>A0A2N3XSA8_SACSN</name>
<dbReference type="EMBL" id="PJNB01000001">
    <property type="protein sequence ID" value="PKW13501.1"/>
    <property type="molecule type" value="Genomic_DNA"/>
</dbReference>
<dbReference type="RefSeq" id="WP_010313237.1">
    <property type="nucleotide sequence ID" value="NZ_CP061007.1"/>
</dbReference>
<organism evidence="3 4">
    <name type="scientific">Saccharopolyspora spinosa</name>
    <dbReference type="NCBI Taxonomy" id="60894"/>
    <lineage>
        <taxon>Bacteria</taxon>
        <taxon>Bacillati</taxon>
        <taxon>Actinomycetota</taxon>
        <taxon>Actinomycetes</taxon>
        <taxon>Pseudonocardiales</taxon>
        <taxon>Pseudonocardiaceae</taxon>
        <taxon>Saccharopolyspora</taxon>
    </lineage>
</organism>
<dbReference type="AlphaFoldDB" id="A0A2N3XSA8"/>
<evidence type="ECO:0000313" key="3">
    <source>
        <dbReference type="EMBL" id="PKW13501.1"/>
    </source>
</evidence>
<protein>
    <submittedName>
        <fullName evidence="3">PH (Pleckstrin Homology) domain-containing protein</fullName>
    </submittedName>
</protein>
<dbReference type="STRING" id="994479.GCA_000194155_06422"/>
<feature type="domain" description="Low molecular weight protein antigen 6 PH" evidence="2">
    <location>
        <begin position="60"/>
        <end position="134"/>
    </location>
</feature>
<accession>A0A2N3XSA8</accession>
<keyword evidence="1" id="KW-0472">Membrane</keyword>
<evidence type="ECO:0000313" key="4">
    <source>
        <dbReference type="Proteomes" id="UP000233786"/>
    </source>
</evidence>
<dbReference type="Pfam" id="PF10756">
    <property type="entry name" value="bPH_6"/>
    <property type="match status" value="1"/>
</dbReference>
<keyword evidence="1" id="KW-1133">Transmembrane helix</keyword>
<reference evidence="3" key="1">
    <citation type="submission" date="2017-12" db="EMBL/GenBank/DDBJ databases">
        <title>Sequencing the genomes of 1000 Actinobacteria strains.</title>
        <authorList>
            <person name="Klenk H.-P."/>
        </authorList>
    </citation>
    <scope>NUCLEOTIDE SEQUENCE [LARGE SCALE GENOMIC DNA]</scope>
    <source>
        <strain evidence="3">DSM 44228</strain>
    </source>
</reference>
<comment type="caution">
    <text evidence="3">The sequence shown here is derived from an EMBL/GenBank/DDBJ whole genome shotgun (WGS) entry which is preliminary data.</text>
</comment>
<dbReference type="Proteomes" id="UP000233786">
    <property type="component" value="Unassembled WGS sequence"/>
</dbReference>
<proteinExistence type="predicted"/>
<sequence>MDESGSRQWSTPVGLITCGWALAAAAAAWWLLAESPVDRLFIGVLVLALAATAAHGSICRPRLRADLDGVTVRGLRGPRHWPWPAVTIRVRHDRRFGRTVQALELDAEPELVVLTRLDLGADPQEVADELRALRC</sequence>
<gene>
    <name evidence="3" type="ORF">A8926_1036</name>
</gene>